<feature type="region of interest" description="Disordered" evidence="1">
    <location>
        <begin position="110"/>
        <end position="135"/>
    </location>
</feature>
<evidence type="ECO:0000313" key="2">
    <source>
        <dbReference type="EMBL" id="KAH3719836.1"/>
    </source>
</evidence>
<proteinExistence type="predicted"/>
<gene>
    <name evidence="2" type="ORF">DPMN_062720</name>
</gene>
<reference evidence="2" key="1">
    <citation type="journal article" date="2019" name="bioRxiv">
        <title>The Genome of the Zebra Mussel, Dreissena polymorpha: A Resource for Invasive Species Research.</title>
        <authorList>
            <person name="McCartney M.A."/>
            <person name="Auch B."/>
            <person name="Kono T."/>
            <person name="Mallez S."/>
            <person name="Zhang Y."/>
            <person name="Obille A."/>
            <person name="Becker A."/>
            <person name="Abrahante J.E."/>
            <person name="Garbe J."/>
            <person name="Badalamenti J.P."/>
            <person name="Herman A."/>
            <person name="Mangelson H."/>
            <person name="Liachko I."/>
            <person name="Sullivan S."/>
            <person name="Sone E.D."/>
            <person name="Koren S."/>
            <person name="Silverstein K.A.T."/>
            <person name="Beckman K.B."/>
            <person name="Gohl D.M."/>
        </authorList>
    </citation>
    <scope>NUCLEOTIDE SEQUENCE</scope>
    <source>
        <strain evidence="2">Duluth1</strain>
        <tissue evidence="2">Whole animal</tissue>
    </source>
</reference>
<organism evidence="2 3">
    <name type="scientific">Dreissena polymorpha</name>
    <name type="common">Zebra mussel</name>
    <name type="synonym">Mytilus polymorpha</name>
    <dbReference type="NCBI Taxonomy" id="45954"/>
    <lineage>
        <taxon>Eukaryota</taxon>
        <taxon>Metazoa</taxon>
        <taxon>Spiralia</taxon>
        <taxon>Lophotrochozoa</taxon>
        <taxon>Mollusca</taxon>
        <taxon>Bivalvia</taxon>
        <taxon>Autobranchia</taxon>
        <taxon>Heteroconchia</taxon>
        <taxon>Euheterodonta</taxon>
        <taxon>Imparidentia</taxon>
        <taxon>Neoheterodontei</taxon>
        <taxon>Myida</taxon>
        <taxon>Dreissenoidea</taxon>
        <taxon>Dreissenidae</taxon>
        <taxon>Dreissena</taxon>
    </lineage>
</organism>
<name>A0A9D4CA39_DREPO</name>
<accession>A0A9D4CA39</accession>
<keyword evidence="3" id="KW-1185">Reference proteome</keyword>
<evidence type="ECO:0000313" key="3">
    <source>
        <dbReference type="Proteomes" id="UP000828390"/>
    </source>
</evidence>
<dbReference type="Proteomes" id="UP000828390">
    <property type="component" value="Unassembled WGS sequence"/>
</dbReference>
<dbReference type="AlphaFoldDB" id="A0A9D4CA39"/>
<dbReference type="EMBL" id="JAIWYP010000013">
    <property type="protein sequence ID" value="KAH3719836.1"/>
    <property type="molecule type" value="Genomic_DNA"/>
</dbReference>
<protein>
    <submittedName>
        <fullName evidence="2">Uncharacterized protein</fullName>
    </submittedName>
</protein>
<comment type="caution">
    <text evidence="2">The sequence shown here is derived from an EMBL/GenBank/DDBJ whole genome shotgun (WGS) entry which is preliminary data.</text>
</comment>
<evidence type="ECO:0000256" key="1">
    <source>
        <dbReference type="SAM" id="MobiDB-lite"/>
    </source>
</evidence>
<feature type="compositionally biased region" description="Polar residues" evidence="1">
    <location>
        <begin position="125"/>
        <end position="135"/>
    </location>
</feature>
<reference evidence="2" key="2">
    <citation type="submission" date="2020-11" db="EMBL/GenBank/DDBJ databases">
        <authorList>
            <person name="McCartney M.A."/>
            <person name="Auch B."/>
            <person name="Kono T."/>
            <person name="Mallez S."/>
            <person name="Becker A."/>
            <person name="Gohl D.M."/>
            <person name="Silverstein K.A.T."/>
            <person name="Koren S."/>
            <person name="Bechman K.B."/>
            <person name="Herman A."/>
            <person name="Abrahante J.E."/>
            <person name="Garbe J."/>
        </authorList>
    </citation>
    <scope>NUCLEOTIDE SEQUENCE</scope>
    <source>
        <strain evidence="2">Duluth1</strain>
        <tissue evidence="2">Whole animal</tissue>
    </source>
</reference>
<sequence>MYINADVGQVTATRPITLHPGESRTVTGFFRKPRDVKTAVTEPVDDIHSHSAIICPRVVQVDKPGRKVRIPVRICNVTAKPIKIRAKQNLCKLEEITVLREAPINEHATNASVSLETKSDEHAYKNNNTNMKDTY</sequence>